<evidence type="ECO:0000313" key="3">
    <source>
        <dbReference type="Proteomes" id="UP000887567"/>
    </source>
</evidence>
<dbReference type="AlphaFoldDB" id="A0A913YBJ4"/>
<dbReference type="GeneID" id="110255146"/>
<proteinExistence type="predicted"/>
<protein>
    <submittedName>
        <fullName evidence="2">Uncharacterized protein</fullName>
    </submittedName>
</protein>
<organism evidence="2 3">
    <name type="scientific">Exaiptasia diaphana</name>
    <name type="common">Tropical sea anemone</name>
    <name type="synonym">Aiptasia pulchella</name>
    <dbReference type="NCBI Taxonomy" id="2652724"/>
    <lineage>
        <taxon>Eukaryota</taxon>
        <taxon>Metazoa</taxon>
        <taxon>Cnidaria</taxon>
        <taxon>Anthozoa</taxon>
        <taxon>Hexacorallia</taxon>
        <taxon>Actiniaria</taxon>
        <taxon>Aiptasiidae</taxon>
        <taxon>Exaiptasia</taxon>
    </lineage>
</organism>
<keyword evidence="1" id="KW-0732">Signal</keyword>
<dbReference type="Proteomes" id="UP000887567">
    <property type="component" value="Unplaced"/>
</dbReference>
<dbReference type="EnsemblMetazoa" id="XM_021062206.2">
    <property type="protein sequence ID" value="XP_020917865.1"/>
    <property type="gene ID" value="LOC110255146"/>
</dbReference>
<dbReference type="KEGG" id="epa:110255146"/>
<evidence type="ECO:0000313" key="2">
    <source>
        <dbReference type="EnsemblMetazoa" id="XP_020917865.1"/>
    </source>
</evidence>
<accession>A0A913YBJ4</accession>
<evidence type="ECO:0000256" key="1">
    <source>
        <dbReference type="SAM" id="SignalP"/>
    </source>
</evidence>
<name>A0A913YBJ4_EXADI</name>
<dbReference type="RefSeq" id="XP_020917865.1">
    <property type="nucleotide sequence ID" value="XM_021062206.2"/>
</dbReference>
<sequence>MKIFILLIICATLALAVSSFDQETVAQITHNSDDKTIADRTGKNPLLLESPRRRPIRCRQYRKQSIKKSLENQNLRKLGIRLIKVSGKQLRILKARKTIVRPIRRRYSPWHRRKRRRQSALCKEDPVNTIKLASAGLGLAYSFNSVTCGTNQNCKVIFRKGGSPIDIGKCQPNKKEIDVKVFRRLRGSRCRRFVRETINIACACQCIRFPV</sequence>
<feature type="signal peptide" evidence="1">
    <location>
        <begin position="1"/>
        <end position="16"/>
    </location>
</feature>
<feature type="chain" id="PRO_5037286915" evidence="1">
    <location>
        <begin position="17"/>
        <end position="211"/>
    </location>
</feature>
<keyword evidence="3" id="KW-1185">Reference proteome</keyword>
<reference evidence="2" key="1">
    <citation type="submission" date="2022-11" db="UniProtKB">
        <authorList>
            <consortium name="EnsemblMetazoa"/>
        </authorList>
    </citation>
    <scope>IDENTIFICATION</scope>
</reference>